<evidence type="ECO:0000256" key="9">
    <source>
        <dbReference type="SAM" id="Phobius"/>
    </source>
</evidence>
<keyword evidence="4 9" id="KW-0812">Transmembrane</keyword>
<dbReference type="InterPro" id="IPR001851">
    <property type="entry name" value="ABC_transp_permease"/>
</dbReference>
<evidence type="ECO:0000256" key="4">
    <source>
        <dbReference type="ARBA" id="ARBA00022692"/>
    </source>
</evidence>
<evidence type="ECO:0000313" key="10">
    <source>
        <dbReference type="EMBL" id="MFC6281382.1"/>
    </source>
</evidence>
<evidence type="ECO:0000256" key="3">
    <source>
        <dbReference type="ARBA" id="ARBA00022475"/>
    </source>
</evidence>
<organism evidence="10 11">
    <name type="scientific">Polaromonas aquatica</name>
    <dbReference type="NCBI Taxonomy" id="332657"/>
    <lineage>
        <taxon>Bacteria</taxon>
        <taxon>Pseudomonadati</taxon>
        <taxon>Pseudomonadota</taxon>
        <taxon>Betaproteobacteria</taxon>
        <taxon>Burkholderiales</taxon>
        <taxon>Comamonadaceae</taxon>
        <taxon>Polaromonas</taxon>
    </lineage>
</organism>
<dbReference type="InterPro" id="IPR052157">
    <property type="entry name" value="BCAA_transport_permease"/>
</dbReference>
<comment type="caution">
    <text evidence="10">The sequence shown here is derived from an EMBL/GenBank/DDBJ whole genome shotgun (WGS) entry which is preliminary data.</text>
</comment>
<evidence type="ECO:0000256" key="7">
    <source>
        <dbReference type="ARBA" id="ARBA00023136"/>
    </source>
</evidence>
<keyword evidence="3" id="KW-1003">Cell membrane</keyword>
<protein>
    <submittedName>
        <fullName evidence="10">Branched-chain amino acid ABC transporter permease</fullName>
    </submittedName>
</protein>
<keyword evidence="11" id="KW-1185">Reference proteome</keyword>
<evidence type="ECO:0000256" key="5">
    <source>
        <dbReference type="ARBA" id="ARBA00022970"/>
    </source>
</evidence>
<keyword evidence="6 9" id="KW-1133">Transmembrane helix</keyword>
<comment type="subcellular location">
    <subcellularLocation>
        <location evidence="1">Cell membrane</location>
        <topology evidence="1">Multi-pass membrane protein</topology>
    </subcellularLocation>
</comment>
<dbReference type="PANTHER" id="PTHR11795">
    <property type="entry name" value="BRANCHED-CHAIN AMINO ACID TRANSPORT SYSTEM PERMEASE PROTEIN LIVH"/>
    <property type="match status" value="1"/>
</dbReference>
<feature type="transmembrane region" description="Helical" evidence="9">
    <location>
        <begin position="40"/>
        <end position="57"/>
    </location>
</feature>
<dbReference type="RefSeq" id="WP_371439049.1">
    <property type="nucleotide sequence ID" value="NZ_JBHSRS010000018.1"/>
</dbReference>
<accession>A0ABW1TVP1</accession>
<keyword evidence="5" id="KW-0029">Amino-acid transport</keyword>
<feature type="transmembrane region" description="Helical" evidence="9">
    <location>
        <begin position="224"/>
        <end position="248"/>
    </location>
</feature>
<dbReference type="Proteomes" id="UP001596270">
    <property type="component" value="Unassembled WGS sequence"/>
</dbReference>
<dbReference type="Pfam" id="PF02653">
    <property type="entry name" value="BPD_transp_2"/>
    <property type="match status" value="1"/>
</dbReference>
<evidence type="ECO:0000256" key="2">
    <source>
        <dbReference type="ARBA" id="ARBA00022448"/>
    </source>
</evidence>
<sequence length="303" mass="31651">MLLQILANALALGASYALLALGFVLILNATGAVNFAHGDMVMAGGYVAIALFGLLHLPGALLLPMVVVVMAALGFVVSWLAYFPLKDRPPVSVFISTIALGIIFQNSSNAINGAEPRKGPPLLGEGSFDLGGVTIGEQALAIVLVAAVLIALQHLLLNHTGIGRKLRATAQDRQMAEAIGIRVNRMIALTFAMGSALAGAAGLMLSNTFFIAPTDGSNYVIKAYIAVTIGGWGSLTGAVCGALIIALFEVVLPSLPVLVPALKSVAPWLFTQTASTILLYICLLAIMFFRPQGLFGEKVQKRV</sequence>
<feature type="transmembrane region" description="Helical" evidence="9">
    <location>
        <begin position="139"/>
        <end position="157"/>
    </location>
</feature>
<feature type="transmembrane region" description="Helical" evidence="9">
    <location>
        <begin position="63"/>
        <end position="83"/>
    </location>
</feature>
<evidence type="ECO:0000313" key="11">
    <source>
        <dbReference type="Proteomes" id="UP001596270"/>
    </source>
</evidence>
<evidence type="ECO:0000256" key="1">
    <source>
        <dbReference type="ARBA" id="ARBA00004651"/>
    </source>
</evidence>
<name>A0ABW1TVP1_9BURK</name>
<feature type="transmembrane region" description="Helical" evidence="9">
    <location>
        <begin position="6"/>
        <end position="28"/>
    </location>
</feature>
<dbReference type="PANTHER" id="PTHR11795:SF445">
    <property type="entry name" value="AMINO ACID ABC TRANSPORTER PERMEASE PROTEIN"/>
    <property type="match status" value="1"/>
</dbReference>
<feature type="transmembrane region" description="Helical" evidence="9">
    <location>
        <begin position="268"/>
        <end position="289"/>
    </location>
</feature>
<evidence type="ECO:0000256" key="6">
    <source>
        <dbReference type="ARBA" id="ARBA00022989"/>
    </source>
</evidence>
<gene>
    <name evidence="10" type="ORF">ACFQND_09090</name>
</gene>
<dbReference type="EMBL" id="JBHSRS010000018">
    <property type="protein sequence ID" value="MFC6281382.1"/>
    <property type="molecule type" value="Genomic_DNA"/>
</dbReference>
<dbReference type="CDD" id="cd06582">
    <property type="entry name" value="TM_PBP1_LivH_like"/>
    <property type="match status" value="1"/>
</dbReference>
<keyword evidence="2" id="KW-0813">Transport</keyword>
<keyword evidence="7 9" id="KW-0472">Membrane</keyword>
<reference evidence="11" key="1">
    <citation type="journal article" date="2019" name="Int. J. Syst. Evol. Microbiol.">
        <title>The Global Catalogue of Microorganisms (GCM) 10K type strain sequencing project: providing services to taxonomists for standard genome sequencing and annotation.</title>
        <authorList>
            <consortium name="The Broad Institute Genomics Platform"/>
            <consortium name="The Broad Institute Genome Sequencing Center for Infectious Disease"/>
            <person name="Wu L."/>
            <person name="Ma J."/>
        </authorList>
    </citation>
    <scope>NUCLEOTIDE SEQUENCE [LARGE SCALE GENOMIC DNA]</scope>
    <source>
        <strain evidence="11">CCUG 39402</strain>
    </source>
</reference>
<comment type="similarity">
    <text evidence="8">Belongs to the binding-protein-dependent transport system permease family. LivHM subfamily.</text>
</comment>
<feature type="transmembrane region" description="Helical" evidence="9">
    <location>
        <begin position="187"/>
        <end position="212"/>
    </location>
</feature>
<evidence type="ECO:0000256" key="8">
    <source>
        <dbReference type="ARBA" id="ARBA00037998"/>
    </source>
</evidence>
<proteinExistence type="inferred from homology"/>